<dbReference type="InterPro" id="IPR011711">
    <property type="entry name" value="GntR_C"/>
</dbReference>
<dbReference type="InterPro" id="IPR036388">
    <property type="entry name" value="WH-like_DNA-bd_sf"/>
</dbReference>
<evidence type="ECO:0000256" key="2">
    <source>
        <dbReference type="ARBA" id="ARBA00023125"/>
    </source>
</evidence>
<gene>
    <name evidence="5" type="ORF">J2Z37_005028</name>
</gene>
<dbReference type="Gene3D" id="1.10.10.10">
    <property type="entry name" value="Winged helix-like DNA-binding domain superfamily/Winged helix DNA-binding domain"/>
    <property type="match status" value="1"/>
</dbReference>
<organism evidence="5 6">
    <name type="scientific">Ammoniphilus resinae</name>
    <dbReference type="NCBI Taxonomy" id="861532"/>
    <lineage>
        <taxon>Bacteria</taxon>
        <taxon>Bacillati</taxon>
        <taxon>Bacillota</taxon>
        <taxon>Bacilli</taxon>
        <taxon>Bacillales</taxon>
        <taxon>Paenibacillaceae</taxon>
        <taxon>Aneurinibacillus group</taxon>
        <taxon>Ammoniphilus</taxon>
    </lineage>
</organism>
<dbReference type="SUPFAM" id="SSF48008">
    <property type="entry name" value="GntR ligand-binding domain-like"/>
    <property type="match status" value="1"/>
</dbReference>
<dbReference type="PANTHER" id="PTHR43537">
    <property type="entry name" value="TRANSCRIPTIONAL REGULATOR, GNTR FAMILY"/>
    <property type="match status" value="1"/>
</dbReference>
<keyword evidence="2" id="KW-0238">DNA-binding</keyword>
<evidence type="ECO:0000259" key="4">
    <source>
        <dbReference type="PROSITE" id="PS50949"/>
    </source>
</evidence>
<feature type="domain" description="HTH gntR-type" evidence="4">
    <location>
        <begin position="1"/>
        <end position="44"/>
    </location>
</feature>
<dbReference type="Gene3D" id="1.20.120.530">
    <property type="entry name" value="GntR ligand-binding domain-like"/>
    <property type="match status" value="1"/>
</dbReference>
<keyword evidence="5" id="KW-0670">Pyruvate</keyword>
<keyword evidence="3" id="KW-0804">Transcription</keyword>
<dbReference type="InterPro" id="IPR036390">
    <property type="entry name" value="WH_DNA-bd_sf"/>
</dbReference>
<dbReference type="PROSITE" id="PS50949">
    <property type="entry name" value="HTH_GNTR"/>
    <property type="match status" value="1"/>
</dbReference>
<reference evidence="5 6" key="1">
    <citation type="submission" date="2021-03" db="EMBL/GenBank/DDBJ databases">
        <title>Genomic Encyclopedia of Type Strains, Phase IV (KMG-IV): sequencing the most valuable type-strain genomes for metagenomic binning, comparative biology and taxonomic classification.</title>
        <authorList>
            <person name="Goeker M."/>
        </authorList>
    </citation>
    <scope>NUCLEOTIDE SEQUENCE [LARGE SCALE GENOMIC DNA]</scope>
    <source>
        <strain evidence="5 6">DSM 24738</strain>
    </source>
</reference>
<evidence type="ECO:0000313" key="5">
    <source>
        <dbReference type="EMBL" id="MBP1935008.1"/>
    </source>
</evidence>
<keyword evidence="1" id="KW-0805">Transcription regulation</keyword>
<dbReference type="InterPro" id="IPR008920">
    <property type="entry name" value="TF_FadR/GntR_C"/>
</dbReference>
<protein>
    <submittedName>
        <fullName evidence="5">GntR family transcriptional repressor for pyruvate dehydrogenase complex</fullName>
    </submittedName>
</protein>
<comment type="caution">
    <text evidence="5">The sequence shown here is derived from an EMBL/GenBank/DDBJ whole genome shotgun (WGS) entry which is preliminary data.</text>
</comment>
<sequence>MIPERELAQILNVSRSSLREAFKVLEVIDLLEMKPREGTFLKEPSISSMMKLLPMMLLVKNNEPHRELYEIRICFETFAAKLAAERRTEAQLKQMEKHLEVLRTSHNVEELIQADINFHRSITEATGNSLMIAVMEVIAGLMQYSVEYFKTTHLERDPNYNAIASLQHDEIYQAIKAKDVKLAEDKMIIHFEYSYIKLLKEND</sequence>
<dbReference type="SMART" id="SM00895">
    <property type="entry name" value="FCD"/>
    <property type="match status" value="1"/>
</dbReference>
<dbReference type="Pfam" id="PF00392">
    <property type="entry name" value="GntR"/>
    <property type="match status" value="1"/>
</dbReference>
<evidence type="ECO:0000313" key="6">
    <source>
        <dbReference type="Proteomes" id="UP001519343"/>
    </source>
</evidence>
<dbReference type="InterPro" id="IPR000524">
    <property type="entry name" value="Tscrpt_reg_HTH_GntR"/>
</dbReference>
<accession>A0ABS4GXL5</accession>
<keyword evidence="6" id="KW-1185">Reference proteome</keyword>
<evidence type="ECO:0000256" key="1">
    <source>
        <dbReference type="ARBA" id="ARBA00023015"/>
    </source>
</evidence>
<dbReference type="SUPFAM" id="SSF46785">
    <property type="entry name" value="Winged helix' DNA-binding domain"/>
    <property type="match status" value="1"/>
</dbReference>
<dbReference type="PANTHER" id="PTHR43537:SF5">
    <property type="entry name" value="UXU OPERON TRANSCRIPTIONAL REGULATOR"/>
    <property type="match status" value="1"/>
</dbReference>
<dbReference type="EMBL" id="JAGGKT010000035">
    <property type="protein sequence ID" value="MBP1935008.1"/>
    <property type="molecule type" value="Genomic_DNA"/>
</dbReference>
<dbReference type="Proteomes" id="UP001519343">
    <property type="component" value="Unassembled WGS sequence"/>
</dbReference>
<evidence type="ECO:0000256" key="3">
    <source>
        <dbReference type="ARBA" id="ARBA00023163"/>
    </source>
</evidence>
<dbReference type="Pfam" id="PF07729">
    <property type="entry name" value="FCD"/>
    <property type="match status" value="1"/>
</dbReference>
<proteinExistence type="predicted"/>
<name>A0ABS4GXL5_9BACL</name>